<evidence type="ECO:0000313" key="2">
    <source>
        <dbReference type="Proteomes" id="UP000270471"/>
    </source>
</evidence>
<reference evidence="1 2" key="1">
    <citation type="submission" date="2017-11" db="EMBL/GenBank/DDBJ databases">
        <title>Draft genome of actinobacteria isolated from guarana (Paullinia cupana (Mart.) Ducke.</title>
        <authorList>
            <person name="Siqueira K.A."/>
            <person name="Liotti R.G."/>
            <person name="Mendes T.A.O."/>
            <person name="Soares M.A."/>
        </authorList>
    </citation>
    <scope>NUCLEOTIDE SEQUENCE [LARGE SCALE GENOMIC DNA]</scope>
    <source>
        <strain evidence="1 2">193</strain>
    </source>
</reference>
<dbReference type="RefSeq" id="WP_121891665.1">
    <property type="nucleotide sequence ID" value="NZ_PENI01000015.1"/>
</dbReference>
<dbReference type="AlphaFoldDB" id="A0A3M0I4G8"/>
<sequence>MRVTIPGALADHLAAADLATGPASVDPAAPAARATLDAGRRGRGRTLVITPRSTAVLQFISAFAEAVLINRTLHTTAEVRAAHTWLDRVGRATTTLAADLAAAQAQQAAALVTEAEATADTWRGKWIGERTTAPALFSLDREQGALFA</sequence>
<accession>A0A3M0I4G8</accession>
<protein>
    <submittedName>
        <fullName evidence="1">Uncharacterized protein</fullName>
    </submittedName>
</protein>
<comment type="caution">
    <text evidence="1">The sequence shown here is derived from an EMBL/GenBank/DDBJ whole genome shotgun (WGS) entry which is preliminary data.</text>
</comment>
<dbReference type="EMBL" id="PENI01000015">
    <property type="protein sequence ID" value="RMB83664.1"/>
    <property type="molecule type" value="Genomic_DNA"/>
</dbReference>
<organism evidence="1 2">
    <name type="scientific">Streptomyces shenzhenensis</name>
    <dbReference type="NCBI Taxonomy" id="943815"/>
    <lineage>
        <taxon>Bacteria</taxon>
        <taxon>Bacillati</taxon>
        <taxon>Actinomycetota</taxon>
        <taxon>Actinomycetes</taxon>
        <taxon>Kitasatosporales</taxon>
        <taxon>Streptomycetaceae</taxon>
        <taxon>Streptomyces</taxon>
    </lineage>
</organism>
<dbReference type="OrthoDB" id="4337652at2"/>
<keyword evidence="2" id="KW-1185">Reference proteome</keyword>
<dbReference type="Proteomes" id="UP000270471">
    <property type="component" value="Unassembled WGS sequence"/>
</dbReference>
<gene>
    <name evidence="1" type="ORF">CTZ28_23390</name>
</gene>
<evidence type="ECO:0000313" key="1">
    <source>
        <dbReference type="EMBL" id="RMB83664.1"/>
    </source>
</evidence>
<name>A0A3M0I4G8_9ACTN</name>
<proteinExistence type="predicted"/>